<sequence>MAAIIGKLDENGSFQPVQAQAPEKKEAQEQNQIGVDTTEHEFRHRPSTFERHHGTNENT</sequence>
<evidence type="ECO:0000256" key="1">
    <source>
        <dbReference type="SAM" id="MobiDB-lite"/>
    </source>
</evidence>
<feature type="region of interest" description="Disordered" evidence="1">
    <location>
        <begin position="1"/>
        <end position="59"/>
    </location>
</feature>
<keyword evidence="3" id="KW-1185">Reference proteome</keyword>
<proteinExistence type="predicted"/>
<protein>
    <submittedName>
        <fullName evidence="2">Uncharacterized protein</fullName>
    </submittedName>
</protein>
<feature type="compositionally biased region" description="Basic and acidic residues" evidence="1">
    <location>
        <begin position="37"/>
        <end position="59"/>
    </location>
</feature>
<gene>
    <name evidence="2" type="ORF">JIN84_08775</name>
</gene>
<dbReference type="AlphaFoldDB" id="A0A934VA04"/>
<dbReference type="EMBL" id="JAENIK010000009">
    <property type="protein sequence ID" value="MBK1815708.1"/>
    <property type="molecule type" value="Genomic_DNA"/>
</dbReference>
<comment type="caution">
    <text evidence="2">The sequence shown here is derived from an EMBL/GenBank/DDBJ whole genome shotgun (WGS) entry which is preliminary data.</text>
</comment>
<accession>A0A934VA04</accession>
<name>A0A934VA04_9BACT</name>
<reference evidence="2" key="1">
    <citation type="submission" date="2021-01" db="EMBL/GenBank/DDBJ databases">
        <title>Modified the classification status of verrucomicrobia.</title>
        <authorList>
            <person name="Feng X."/>
        </authorList>
    </citation>
    <scope>NUCLEOTIDE SEQUENCE</scope>
    <source>
        <strain evidence="2">JCM 18052</strain>
    </source>
</reference>
<dbReference type="RefSeq" id="WP_200350665.1">
    <property type="nucleotide sequence ID" value="NZ_BAABHZ010000008.1"/>
</dbReference>
<evidence type="ECO:0000313" key="2">
    <source>
        <dbReference type="EMBL" id="MBK1815708.1"/>
    </source>
</evidence>
<organism evidence="2 3">
    <name type="scientific">Luteolibacter yonseiensis</name>
    <dbReference type="NCBI Taxonomy" id="1144680"/>
    <lineage>
        <taxon>Bacteria</taxon>
        <taxon>Pseudomonadati</taxon>
        <taxon>Verrucomicrobiota</taxon>
        <taxon>Verrucomicrobiia</taxon>
        <taxon>Verrucomicrobiales</taxon>
        <taxon>Verrucomicrobiaceae</taxon>
        <taxon>Luteolibacter</taxon>
    </lineage>
</organism>
<evidence type="ECO:0000313" key="3">
    <source>
        <dbReference type="Proteomes" id="UP000600139"/>
    </source>
</evidence>
<dbReference type="Proteomes" id="UP000600139">
    <property type="component" value="Unassembled WGS sequence"/>
</dbReference>